<keyword evidence="1" id="KW-0067">ATP-binding</keyword>
<sequence>KYYDTPYFFSSRALQKTNYVSIELQHVFRQKDKIFIDLLNKIRDNQLDKAVIDALKARYKPDFNTDNSGYIILTTHNYKAHQINDSRLERIDAKSYTFDAKVWGNFPEYTYPTDAKLTLKEGAQVMFVKNDPNPEKLFYNGKIGTVIELSKEVIIVKCEGDEESIDVKPLEWEKAKYALDDETKEIKETVEGTFTQLPLKLAWAITIHKSQGLTFEKAVIDAQEAFAHGQVYVALSRCKSLEGLVLSTPVLSKSIKYDQTIDRFTKHYEENQPDHAELEASRKAYEQKLITELFNFESLQRQLYYTVKISHENESSLEGNPVELFHEITRQTKAEITEVSGKFQNQLLRLHAGDEDVEKNSALQERLKKASIYFSEKIKSLVTGRLQEINIETDNKAVRKKFKNA</sequence>
<proteinExistence type="predicted"/>
<feature type="non-terminal residue" evidence="1">
    <location>
        <position position="1"/>
    </location>
</feature>
<gene>
    <name evidence="1" type="ORF">MNBD_BACTEROID07-1843</name>
</gene>
<name>A0A3B0UK74_9ZZZZ</name>
<protein>
    <submittedName>
        <fullName evidence="1">DNA repair and recombination protein, putative helicase</fullName>
    </submittedName>
</protein>
<keyword evidence="1" id="KW-0347">Helicase</keyword>
<dbReference type="InterPro" id="IPR051055">
    <property type="entry name" value="PIF1_helicase"/>
</dbReference>
<dbReference type="Gene3D" id="3.40.50.300">
    <property type="entry name" value="P-loop containing nucleotide triphosphate hydrolases"/>
    <property type="match status" value="1"/>
</dbReference>
<keyword evidence="1" id="KW-0378">Hydrolase</keyword>
<feature type="non-terminal residue" evidence="1">
    <location>
        <position position="405"/>
    </location>
</feature>
<organism evidence="1">
    <name type="scientific">hydrothermal vent metagenome</name>
    <dbReference type="NCBI Taxonomy" id="652676"/>
    <lineage>
        <taxon>unclassified sequences</taxon>
        <taxon>metagenomes</taxon>
        <taxon>ecological metagenomes</taxon>
    </lineage>
</organism>
<dbReference type="CDD" id="cd18809">
    <property type="entry name" value="SF1_C_RecD"/>
    <property type="match status" value="1"/>
</dbReference>
<keyword evidence="1" id="KW-0547">Nucleotide-binding</keyword>
<dbReference type="SUPFAM" id="SSF52540">
    <property type="entry name" value="P-loop containing nucleoside triphosphate hydrolases"/>
    <property type="match status" value="1"/>
</dbReference>
<dbReference type="GO" id="GO:0004386">
    <property type="term" value="F:helicase activity"/>
    <property type="evidence" value="ECO:0007669"/>
    <property type="project" value="UniProtKB-KW"/>
</dbReference>
<dbReference type="AlphaFoldDB" id="A0A3B0UK74"/>
<accession>A0A3B0UK74</accession>
<dbReference type="InterPro" id="IPR027417">
    <property type="entry name" value="P-loop_NTPase"/>
</dbReference>
<reference evidence="1" key="1">
    <citation type="submission" date="2018-06" db="EMBL/GenBank/DDBJ databases">
        <authorList>
            <person name="Zhirakovskaya E."/>
        </authorList>
    </citation>
    <scope>NUCLEOTIDE SEQUENCE</scope>
</reference>
<dbReference type="Gene3D" id="2.30.30.940">
    <property type="match status" value="1"/>
</dbReference>
<dbReference type="PANTHER" id="PTHR47642">
    <property type="entry name" value="ATP-DEPENDENT DNA HELICASE"/>
    <property type="match status" value="1"/>
</dbReference>
<evidence type="ECO:0000313" key="1">
    <source>
        <dbReference type="EMBL" id="VAW29520.1"/>
    </source>
</evidence>
<dbReference type="EMBL" id="UOET01000375">
    <property type="protein sequence ID" value="VAW29520.1"/>
    <property type="molecule type" value="Genomic_DNA"/>
</dbReference>